<keyword evidence="7" id="KW-0175">Coiled coil</keyword>
<proteinExistence type="inferred from homology"/>
<comment type="similarity">
    <text evidence="5 6">Belongs to the XseA family.</text>
</comment>
<evidence type="ECO:0000256" key="6">
    <source>
        <dbReference type="RuleBase" id="RU004355"/>
    </source>
</evidence>
<dbReference type="InterPro" id="IPR012340">
    <property type="entry name" value="NA-bd_OB-fold"/>
</dbReference>
<keyword evidence="4 5" id="KW-0269">Exonuclease</keyword>
<keyword evidence="2 5" id="KW-0540">Nuclease</keyword>
<dbReference type="GO" id="GO:0005737">
    <property type="term" value="C:cytoplasm"/>
    <property type="evidence" value="ECO:0007669"/>
    <property type="project" value="UniProtKB-SubCell"/>
</dbReference>
<sequence length="464" mass="51423">MAGDPLIEEQELDFWGKPGAEATAPGESAEKPLSVSELTRRVRALLEAGFPQVWVEGEISNLRCPSSGHYYFTLKDEQAVIQIVLFRSDAARLSIRLREGAAVVVRGRLTIFEARGQYQIVAADVQARGEGALLERLEALKRRLAAEGLFDSARKRRLPAFPERVGLVTSLKGAVIQDFLRILERRAPGLEIFVRDVPVQGAQAARAIAAAIRAFNGPPSVDVLVIARGGGSLEDLWPFNEEIVARALADCRVPTVSGVGHETDFTIADLAADLRAPTPSAAAELIARDWNDWRSEVERLRQQAGRAVARMLELGRERLARLAGSPFFREPSRILSRWQQMVDEEEEALQRSLRRAVSIKKERWEYLVRHWKALRCEEQIRRLSEQVEQWAARLAALSPEATLQRGYAIAFDEQGRILRKASPELIGRELRVRVASGSLDARVLRLAPGELRSGPGVGSGESSG</sequence>
<dbReference type="OrthoDB" id="9802795at2"/>
<dbReference type="AlphaFoldDB" id="A0A5E6MCE9"/>
<evidence type="ECO:0000256" key="2">
    <source>
        <dbReference type="ARBA" id="ARBA00022722"/>
    </source>
</evidence>
<dbReference type="PANTHER" id="PTHR30008:SF0">
    <property type="entry name" value="EXODEOXYRIBONUCLEASE 7 LARGE SUBUNIT"/>
    <property type="match status" value="1"/>
</dbReference>
<gene>
    <name evidence="5 10" type="primary">xseA</name>
    <name evidence="10" type="ORF">MAMC_01503</name>
</gene>
<evidence type="ECO:0000256" key="4">
    <source>
        <dbReference type="ARBA" id="ARBA00022839"/>
    </source>
</evidence>
<reference evidence="10" key="1">
    <citation type="submission" date="2019-09" db="EMBL/GenBank/DDBJ databases">
        <authorList>
            <person name="Cremers G."/>
        </authorList>
    </citation>
    <scope>NUCLEOTIDE SEQUENCE [LARGE SCALE GENOMIC DNA]</scope>
    <source>
        <strain evidence="10">3B</strain>
    </source>
</reference>
<comment type="subunit">
    <text evidence="5">Heterooligomer composed of large and small subunits.</text>
</comment>
<keyword evidence="11" id="KW-1185">Reference proteome</keyword>
<dbReference type="CDD" id="cd04489">
    <property type="entry name" value="ExoVII_LU_OBF"/>
    <property type="match status" value="1"/>
</dbReference>
<dbReference type="GO" id="GO:0003676">
    <property type="term" value="F:nucleic acid binding"/>
    <property type="evidence" value="ECO:0007669"/>
    <property type="project" value="InterPro"/>
</dbReference>
<comment type="function">
    <text evidence="5">Bidirectionally degrades single-stranded DNA into large acid-insoluble oligonucleotides, which are then degraded further into small acid-soluble oligonucleotides.</text>
</comment>
<keyword evidence="3 5" id="KW-0378">Hydrolase</keyword>
<dbReference type="NCBIfam" id="TIGR00237">
    <property type="entry name" value="xseA"/>
    <property type="match status" value="1"/>
</dbReference>
<protein>
    <recommendedName>
        <fullName evidence="5">Exodeoxyribonuclease 7 large subunit</fullName>
        <ecNumber evidence="5">3.1.11.6</ecNumber>
    </recommendedName>
    <alternativeName>
        <fullName evidence="5">Exodeoxyribonuclease VII large subunit</fullName>
        <shortName evidence="5">Exonuclease VII large subunit</shortName>
    </alternativeName>
</protein>
<evidence type="ECO:0000259" key="9">
    <source>
        <dbReference type="Pfam" id="PF13742"/>
    </source>
</evidence>
<accession>A0A5E6MCE9</accession>
<name>A0A5E6MCE9_9BACT</name>
<evidence type="ECO:0000256" key="5">
    <source>
        <dbReference type="HAMAP-Rule" id="MF_00378"/>
    </source>
</evidence>
<feature type="coiled-coil region" evidence="7">
    <location>
        <begin position="335"/>
        <end position="393"/>
    </location>
</feature>
<dbReference type="RefSeq" id="WP_142525492.1">
    <property type="nucleotide sequence ID" value="NZ_CABFUZ020000153.1"/>
</dbReference>
<evidence type="ECO:0000256" key="7">
    <source>
        <dbReference type="SAM" id="Coils"/>
    </source>
</evidence>
<dbReference type="Pfam" id="PF13742">
    <property type="entry name" value="tRNA_anti_2"/>
    <property type="match status" value="1"/>
</dbReference>
<organism evidence="10 11">
    <name type="scientific">Methylacidimicrobium cyclopophantes</name>
    <dbReference type="NCBI Taxonomy" id="1041766"/>
    <lineage>
        <taxon>Bacteria</taxon>
        <taxon>Pseudomonadati</taxon>
        <taxon>Verrucomicrobiota</taxon>
        <taxon>Methylacidimicrobium</taxon>
    </lineage>
</organism>
<evidence type="ECO:0000313" key="11">
    <source>
        <dbReference type="Proteomes" id="UP000381693"/>
    </source>
</evidence>
<dbReference type="InterPro" id="IPR020579">
    <property type="entry name" value="Exonuc_VII_lsu_C"/>
</dbReference>
<dbReference type="Proteomes" id="UP000381693">
    <property type="component" value="Unassembled WGS sequence"/>
</dbReference>
<evidence type="ECO:0000256" key="1">
    <source>
        <dbReference type="ARBA" id="ARBA00022490"/>
    </source>
</evidence>
<evidence type="ECO:0000256" key="3">
    <source>
        <dbReference type="ARBA" id="ARBA00022801"/>
    </source>
</evidence>
<evidence type="ECO:0000259" key="8">
    <source>
        <dbReference type="Pfam" id="PF02601"/>
    </source>
</evidence>
<dbReference type="EMBL" id="CABFUZ020000153">
    <property type="protein sequence ID" value="VVM07216.1"/>
    <property type="molecule type" value="Genomic_DNA"/>
</dbReference>
<keyword evidence="1 5" id="KW-0963">Cytoplasm</keyword>
<dbReference type="GO" id="GO:0006308">
    <property type="term" value="P:DNA catabolic process"/>
    <property type="evidence" value="ECO:0007669"/>
    <property type="project" value="UniProtKB-UniRule"/>
</dbReference>
<dbReference type="GO" id="GO:0008855">
    <property type="term" value="F:exodeoxyribonuclease VII activity"/>
    <property type="evidence" value="ECO:0007669"/>
    <property type="project" value="UniProtKB-UniRule"/>
</dbReference>
<dbReference type="InterPro" id="IPR025824">
    <property type="entry name" value="OB-fold_nuc-bd_dom"/>
</dbReference>
<dbReference type="GO" id="GO:0009318">
    <property type="term" value="C:exodeoxyribonuclease VII complex"/>
    <property type="evidence" value="ECO:0007669"/>
    <property type="project" value="UniProtKB-UniRule"/>
</dbReference>
<dbReference type="Pfam" id="PF02601">
    <property type="entry name" value="Exonuc_VII_L"/>
    <property type="match status" value="1"/>
</dbReference>
<dbReference type="SUPFAM" id="SSF50249">
    <property type="entry name" value="Nucleic acid-binding proteins"/>
    <property type="match status" value="1"/>
</dbReference>
<comment type="subcellular location">
    <subcellularLocation>
        <location evidence="5 6">Cytoplasm</location>
    </subcellularLocation>
</comment>
<comment type="catalytic activity">
    <reaction evidence="5 6">
        <text>Exonucleolytic cleavage in either 5'- to 3'- or 3'- to 5'-direction to yield nucleoside 5'-phosphates.</text>
        <dbReference type="EC" id="3.1.11.6"/>
    </reaction>
</comment>
<dbReference type="InterPro" id="IPR003753">
    <property type="entry name" value="Exonuc_VII_L"/>
</dbReference>
<feature type="domain" description="OB-fold nucleic acid binding" evidence="9">
    <location>
        <begin position="33"/>
        <end position="125"/>
    </location>
</feature>
<dbReference type="HAMAP" id="MF_00378">
    <property type="entry name" value="Exonuc_7_L"/>
    <property type="match status" value="1"/>
</dbReference>
<dbReference type="PANTHER" id="PTHR30008">
    <property type="entry name" value="EXODEOXYRIBONUCLEASE 7 LARGE SUBUNIT"/>
    <property type="match status" value="1"/>
</dbReference>
<feature type="domain" description="Exonuclease VII large subunit C-terminal" evidence="8">
    <location>
        <begin position="149"/>
        <end position="441"/>
    </location>
</feature>
<evidence type="ECO:0000313" key="10">
    <source>
        <dbReference type="EMBL" id="VVM07216.1"/>
    </source>
</evidence>
<comment type="caution">
    <text evidence="10">The sequence shown here is derived from an EMBL/GenBank/DDBJ whole genome shotgun (WGS) entry which is preliminary data.</text>
</comment>
<dbReference type="EC" id="3.1.11.6" evidence="5"/>